<dbReference type="OrthoDB" id="927174at2"/>
<dbReference type="PANTHER" id="PTHR34220">
    <property type="entry name" value="SENSOR HISTIDINE KINASE YPDA"/>
    <property type="match status" value="1"/>
</dbReference>
<dbReference type="EMBL" id="FNAN01000001">
    <property type="protein sequence ID" value="SDD54988.1"/>
    <property type="molecule type" value="Genomic_DNA"/>
</dbReference>
<feature type="transmembrane region" description="Helical" evidence="2">
    <location>
        <begin position="139"/>
        <end position="159"/>
    </location>
</feature>
<feature type="transmembrane region" description="Helical" evidence="2">
    <location>
        <begin position="98"/>
        <end position="119"/>
    </location>
</feature>
<keyword evidence="5" id="KW-1185">Reference proteome</keyword>
<feature type="coiled-coil region" evidence="1">
    <location>
        <begin position="167"/>
        <end position="194"/>
    </location>
</feature>
<dbReference type="Proteomes" id="UP000198748">
    <property type="component" value="Unassembled WGS sequence"/>
</dbReference>
<keyword evidence="4" id="KW-0418">Kinase</keyword>
<dbReference type="InterPro" id="IPR010559">
    <property type="entry name" value="Sig_transdc_His_kin_internal"/>
</dbReference>
<dbReference type="GO" id="GO:0000155">
    <property type="term" value="F:phosphorelay sensor kinase activity"/>
    <property type="evidence" value="ECO:0007669"/>
    <property type="project" value="InterPro"/>
</dbReference>
<evidence type="ECO:0000313" key="5">
    <source>
        <dbReference type="Proteomes" id="UP000198748"/>
    </source>
</evidence>
<keyword evidence="2" id="KW-0472">Membrane</keyword>
<protein>
    <submittedName>
        <fullName evidence="4">Histidine kinase</fullName>
    </submittedName>
</protein>
<proteinExistence type="predicted"/>
<sequence length="369" mass="42233">MVFKMENSRSQLMSKRGKSIALALLSFAMLYVFSYMLNPYDSWWQYYFTRTPLQILEELAISLLICIIISLSSISIHERLNRKYSWIERPLRRLLIETALNIGSVILLVSGAIIVIMLIDKKSVDIDTIDREVGILQWTMINIFIAFVISAIHTGNFLISNWKDAALEATEHKLRSTRHKQAAAEAELEALKLQLDPHFVFNNLSVLSELILEDQQLGYQYSESFAKVYRYLLVNSKRDLIPLEEEIKFLRAYIFLLQTRAGTGLHFEIDIDPAHLNLHIPPMTLQLLIENAMKHNKHLKSDPLKILVVSGKDTDLVVSNNILPLQQKGSSSGLGLQNIIQRYQLLSERAPRITADDAFFRVSIPLIKA</sequence>
<keyword evidence="4" id="KW-0808">Transferase</keyword>
<dbReference type="InterPro" id="IPR050640">
    <property type="entry name" value="Bact_2-comp_sensor_kinase"/>
</dbReference>
<reference evidence="5" key="1">
    <citation type="submission" date="2016-10" db="EMBL/GenBank/DDBJ databases">
        <authorList>
            <person name="Varghese N."/>
            <person name="Submissions S."/>
        </authorList>
    </citation>
    <scope>NUCLEOTIDE SEQUENCE [LARGE SCALE GENOMIC DNA]</scope>
    <source>
        <strain evidence="5">DSM 25329</strain>
    </source>
</reference>
<evidence type="ECO:0000259" key="3">
    <source>
        <dbReference type="Pfam" id="PF06580"/>
    </source>
</evidence>
<accession>A0A1G6VN40</accession>
<keyword evidence="1" id="KW-0175">Coiled coil</keyword>
<feature type="transmembrane region" description="Helical" evidence="2">
    <location>
        <begin position="59"/>
        <end position="77"/>
    </location>
</feature>
<dbReference type="Pfam" id="PF06580">
    <property type="entry name" value="His_kinase"/>
    <property type="match status" value="1"/>
</dbReference>
<feature type="domain" description="Signal transduction histidine kinase internal region" evidence="3">
    <location>
        <begin position="186"/>
        <end position="262"/>
    </location>
</feature>
<dbReference type="STRING" id="659014.SAMN04487996_101294"/>
<gene>
    <name evidence="4" type="ORF">SAMN04487996_101294</name>
</gene>
<organism evidence="4 5">
    <name type="scientific">Dyadobacter soli</name>
    <dbReference type="NCBI Taxonomy" id="659014"/>
    <lineage>
        <taxon>Bacteria</taxon>
        <taxon>Pseudomonadati</taxon>
        <taxon>Bacteroidota</taxon>
        <taxon>Cytophagia</taxon>
        <taxon>Cytophagales</taxon>
        <taxon>Spirosomataceae</taxon>
        <taxon>Dyadobacter</taxon>
    </lineage>
</organism>
<evidence type="ECO:0000256" key="1">
    <source>
        <dbReference type="SAM" id="Coils"/>
    </source>
</evidence>
<feature type="transmembrane region" description="Helical" evidence="2">
    <location>
        <begin position="20"/>
        <end position="39"/>
    </location>
</feature>
<dbReference type="GO" id="GO:0016020">
    <property type="term" value="C:membrane"/>
    <property type="evidence" value="ECO:0007669"/>
    <property type="project" value="InterPro"/>
</dbReference>
<dbReference type="AlphaFoldDB" id="A0A1G6VN40"/>
<evidence type="ECO:0000256" key="2">
    <source>
        <dbReference type="SAM" id="Phobius"/>
    </source>
</evidence>
<keyword evidence="2" id="KW-1133">Transmembrane helix</keyword>
<name>A0A1G6VN40_9BACT</name>
<dbReference type="PANTHER" id="PTHR34220:SF7">
    <property type="entry name" value="SENSOR HISTIDINE KINASE YPDA"/>
    <property type="match status" value="1"/>
</dbReference>
<evidence type="ECO:0000313" key="4">
    <source>
        <dbReference type="EMBL" id="SDD54988.1"/>
    </source>
</evidence>
<keyword evidence="2" id="KW-0812">Transmembrane</keyword>